<dbReference type="EMBL" id="DUJS01000005">
    <property type="protein sequence ID" value="HII71004.1"/>
    <property type="molecule type" value="Genomic_DNA"/>
</dbReference>
<dbReference type="AlphaFoldDB" id="A0A832T7G0"/>
<proteinExistence type="predicted"/>
<comment type="caution">
    <text evidence="1">The sequence shown here is derived from an EMBL/GenBank/DDBJ whole genome shotgun (WGS) entry which is preliminary data.</text>
</comment>
<name>A0A832T7G0_9EURY</name>
<dbReference type="Proteomes" id="UP000619545">
    <property type="component" value="Unassembled WGS sequence"/>
</dbReference>
<protein>
    <submittedName>
        <fullName evidence="1">DUF2097 family protein</fullName>
    </submittedName>
</protein>
<accession>A0A832T7G0</accession>
<dbReference type="GeneID" id="1478126"/>
<evidence type="ECO:0000313" key="2">
    <source>
        <dbReference type="Proteomes" id="UP000619545"/>
    </source>
</evidence>
<dbReference type="Pfam" id="PF09870">
    <property type="entry name" value="DUF2097"/>
    <property type="match status" value="1"/>
</dbReference>
<sequence length="99" mass="11458">MKTLRMSPEELLEYFRKEVEEGDRLELNYAFVHIPGEVVKITRYRLHLYVESEVAPGIRRYDLEEICSMMLEVIHEPKEGKPVKIVVEGADESPGIGIL</sequence>
<organism evidence="1 2">
    <name type="scientific">Methanopyrus kandleri</name>
    <dbReference type="NCBI Taxonomy" id="2320"/>
    <lineage>
        <taxon>Archaea</taxon>
        <taxon>Methanobacteriati</taxon>
        <taxon>Methanobacteriota</taxon>
        <taxon>Methanomada group</taxon>
        <taxon>Methanopyri</taxon>
        <taxon>Methanopyrales</taxon>
        <taxon>Methanopyraceae</taxon>
        <taxon>Methanopyrus</taxon>
    </lineage>
</organism>
<gene>
    <name evidence="1" type="ORF">HA336_07225</name>
</gene>
<evidence type="ECO:0000313" key="1">
    <source>
        <dbReference type="EMBL" id="HII71004.1"/>
    </source>
</evidence>
<dbReference type="PIRSF" id="PIRSF012755">
    <property type="entry name" value="UCP012755"/>
    <property type="match status" value="1"/>
</dbReference>
<dbReference type="RefSeq" id="WP_011019899.1">
    <property type="nucleotide sequence ID" value="NZ_DUJS01000005.1"/>
</dbReference>
<dbReference type="InterPro" id="IPR019208">
    <property type="entry name" value="DUF2097"/>
</dbReference>
<reference evidence="1" key="1">
    <citation type="journal article" date="2020" name="bioRxiv">
        <title>A rank-normalized archaeal taxonomy based on genome phylogeny resolves widespread incomplete and uneven classifications.</title>
        <authorList>
            <person name="Rinke C."/>
            <person name="Chuvochina M."/>
            <person name="Mussig A.J."/>
            <person name="Chaumeil P.-A."/>
            <person name="Waite D.W."/>
            <person name="Whitman W.B."/>
            <person name="Parks D.H."/>
            <person name="Hugenholtz P."/>
        </authorList>
    </citation>
    <scope>NUCLEOTIDE SEQUENCE</scope>
    <source>
        <strain evidence="1">UBA8853</strain>
    </source>
</reference>